<dbReference type="EMBL" id="JBBUTH010000002">
    <property type="protein sequence ID" value="MEK8049554.1"/>
    <property type="molecule type" value="Genomic_DNA"/>
</dbReference>
<proteinExistence type="predicted"/>
<dbReference type="RefSeq" id="WP_341409236.1">
    <property type="nucleotide sequence ID" value="NZ_JBBUTH010000002.1"/>
</dbReference>
<name>A0ABU9CCF5_9BURK</name>
<keyword evidence="2" id="KW-1185">Reference proteome</keyword>
<evidence type="ECO:0000313" key="1">
    <source>
        <dbReference type="EMBL" id="MEK8049554.1"/>
    </source>
</evidence>
<gene>
    <name evidence="1" type="ORF">AACH10_04820</name>
</gene>
<dbReference type="Proteomes" id="UP001365405">
    <property type="component" value="Unassembled WGS sequence"/>
</dbReference>
<protein>
    <recommendedName>
        <fullName evidence="3">Peptidase MA-like domain-containing protein</fullName>
    </recommendedName>
</protein>
<reference evidence="1 2" key="1">
    <citation type="submission" date="2024-04" db="EMBL/GenBank/DDBJ databases">
        <title>Novel species of the genus Ideonella isolated from streams.</title>
        <authorList>
            <person name="Lu H."/>
        </authorList>
    </citation>
    <scope>NUCLEOTIDE SEQUENCE [LARGE SCALE GENOMIC DNA]</scope>
    <source>
        <strain evidence="1 2">DXS22W</strain>
    </source>
</reference>
<comment type="caution">
    <text evidence="1">The sequence shown here is derived from an EMBL/GenBank/DDBJ whole genome shotgun (WGS) entry which is preliminary data.</text>
</comment>
<accession>A0ABU9CCF5</accession>
<evidence type="ECO:0008006" key="3">
    <source>
        <dbReference type="Google" id="ProtNLM"/>
    </source>
</evidence>
<evidence type="ECO:0000313" key="2">
    <source>
        <dbReference type="Proteomes" id="UP001365405"/>
    </source>
</evidence>
<organism evidence="1 2">
    <name type="scientific">Pseudaquabacterium inlustre</name>
    <dbReference type="NCBI Taxonomy" id="2984192"/>
    <lineage>
        <taxon>Bacteria</taxon>
        <taxon>Pseudomonadati</taxon>
        <taxon>Pseudomonadota</taxon>
        <taxon>Betaproteobacteria</taxon>
        <taxon>Burkholderiales</taxon>
        <taxon>Sphaerotilaceae</taxon>
        <taxon>Pseudaquabacterium</taxon>
    </lineage>
</organism>
<sequence length="316" mass="35514">MLRKVEPETERVVTETRQRFNQAVRRHLRDETRLHLTSGGERGDERDVRAVRVAVTAGIPEELEDQQFDDGLALALALAPLTRLLEEAHVGLSSLIPPVARLYDREDFVDAFADVGPTLEEARDSIAEMLKEASRANVLGQIFAIRDDVLGVYRFDPPRQPSWDDSDDANARVELFWGVIGLVSRLLGVSVEGLTVKVLAHELAHAYTHVGADADGRRWGTTAFQRTDRALLEGLAQYYTCRVLERLGKQAPGAMDAYEKLLPHQPAIYRTHLGWLENHSPEEVRDAMLTIRCRGAGSVAEFEHLLSEAHSRRRNR</sequence>